<evidence type="ECO:0000313" key="1">
    <source>
        <dbReference type="EMBL" id="RCW38313.1"/>
    </source>
</evidence>
<dbReference type="Proteomes" id="UP000252733">
    <property type="component" value="Unassembled WGS sequence"/>
</dbReference>
<dbReference type="GO" id="GO:0005524">
    <property type="term" value="F:ATP binding"/>
    <property type="evidence" value="ECO:0007669"/>
    <property type="project" value="TreeGrafter"/>
</dbReference>
<dbReference type="Gene3D" id="3.30.70.120">
    <property type="match status" value="1"/>
</dbReference>
<dbReference type="InterPro" id="IPR011322">
    <property type="entry name" value="N-reg_PII-like_a/b"/>
</dbReference>
<dbReference type="PANTHER" id="PTHR30115:SF11">
    <property type="entry name" value="NITROGEN REGULATORY PROTEIN P-II HOMOLOG"/>
    <property type="match status" value="1"/>
</dbReference>
<dbReference type="GO" id="GO:0005829">
    <property type="term" value="C:cytosol"/>
    <property type="evidence" value="ECO:0007669"/>
    <property type="project" value="TreeGrafter"/>
</dbReference>
<organism evidence="1 2">
    <name type="scientific">Marinilabilia salmonicolor</name>
    <dbReference type="NCBI Taxonomy" id="989"/>
    <lineage>
        <taxon>Bacteria</taxon>
        <taxon>Pseudomonadati</taxon>
        <taxon>Bacteroidota</taxon>
        <taxon>Bacteroidia</taxon>
        <taxon>Marinilabiliales</taxon>
        <taxon>Marinilabiliaceae</taxon>
        <taxon>Marinilabilia</taxon>
    </lineage>
</organism>
<dbReference type="PRINTS" id="PR00340">
    <property type="entry name" value="PIIGLNB"/>
</dbReference>
<reference evidence="1 2" key="1">
    <citation type="submission" date="2018-07" db="EMBL/GenBank/DDBJ databases">
        <title>Freshwater and sediment microbial communities from various areas in North America, analyzing microbe dynamics in response to fracking.</title>
        <authorList>
            <person name="Lamendella R."/>
        </authorList>
    </citation>
    <scope>NUCLEOTIDE SEQUENCE [LARGE SCALE GENOMIC DNA]</scope>
    <source>
        <strain evidence="1 2">160A</strain>
    </source>
</reference>
<dbReference type="OrthoDB" id="9802729at2"/>
<dbReference type="STRING" id="1168289.GCA_000259075_00086"/>
<protein>
    <submittedName>
        <fullName evidence="1">Nitrogen regulatory protein P-II family</fullName>
    </submittedName>
</protein>
<gene>
    <name evidence="1" type="ORF">DFO77_10470</name>
</gene>
<dbReference type="AlphaFoldDB" id="A0A2T0XMS0"/>
<name>A0A2T0XMS0_9BACT</name>
<dbReference type="InterPro" id="IPR002187">
    <property type="entry name" value="N-reg_PII"/>
</dbReference>
<comment type="caution">
    <text evidence="1">The sequence shown here is derived from an EMBL/GenBank/DDBJ whole genome shotgun (WGS) entry which is preliminary data.</text>
</comment>
<dbReference type="GO" id="GO:0006808">
    <property type="term" value="P:regulation of nitrogen utilization"/>
    <property type="evidence" value="ECO:0007669"/>
    <property type="project" value="InterPro"/>
</dbReference>
<dbReference type="PROSITE" id="PS51343">
    <property type="entry name" value="PII_GLNB_DOM"/>
    <property type="match status" value="1"/>
</dbReference>
<dbReference type="InterPro" id="IPR015867">
    <property type="entry name" value="N-reg_PII/ATP_PRibTrfase_C"/>
</dbReference>
<dbReference type="RefSeq" id="WP_106152762.1">
    <property type="nucleotide sequence ID" value="NZ_PVTS01000006.1"/>
</dbReference>
<keyword evidence="2" id="KW-1185">Reference proteome</keyword>
<dbReference type="GO" id="GO:0030234">
    <property type="term" value="F:enzyme regulator activity"/>
    <property type="evidence" value="ECO:0007669"/>
    <property type="project" value="InterPro"/>
</dbReference>
<sequence length="116" mass="12766">MKLITAIIREPQLDQVRESLIASGITRITVSRVSGHGAQRKEEIYRGKRIVPNLIPKIRIDIAVNEDFVNPTIDAIVVAARSHNGMDGEIGDGKIFVTPLEQVVRIRTGERGGEAI</sequence>
<proteinExistence type="predicted"/>
<evidence type="ECO:0000313" key="2">
    <source>
        <dbReference type="Proteomes" id="UP000252733"/>
    </source>
</evidence>
<dbReference type="SUPFAM" id="SSF54913">
    <property type="entry name" value="GlnB-like"/>
    <property type="match status" value="1"/>
</dbReference>
<dbReference type="EMBL" id="QPIZ01000004">
    <property type="protein sequence ID" value="RCW38313.1"/>
    <property type="molecule type" value="Genomic_DNA"/>
</dbReference>
<dbReference type="Pfam" id="PF00543">
    <property type="entry name" value="P-II"/>
    <property type="match status" value="1"/>
</dbReference>
<dbReference type="SMART" id="SM00938">
    <property type="entry name" value="P-II"/>
    <property type="match status" value="1"/>
</dbReference>
<dbReference type="PANTHER" id="PTHR30115">
    <property type="entry name" value="NITROGEN REGULATORY PROTEIN P-II"/>
    <property type="match status" value="1"/>
</dbReference>
<accession>A0A2T0XMS0</accession>